<keyword evidence="5 9" id="KW-0671">Queuosine biosynthesis</keyword>
<gene>
    <name evidence="9 11" type="primary">queG</name>
    <name evidence="11" type="ORF">M0G41_17395</name>
</gene>
<sequence>MPRFYWPMSPETDAPGAALADPGALVEALRAAAAELGFQALGISGIELAEDERRLLDWLQRGYHGEMDYMARHGTRRARPAELVPGTLRVISARMDYWPEAAREPWSVIDDGTLGYVSRYALGRDYHKVLRQRLQKLCDWLAERVGEFGYRVFTDSAPVLEKPLARNAGLGWIGKHSNLIDRRSGSYFFLGEIYTDLALPVDAAASDHCGTCTRCLSACPTGAIVAPYQVDARRCISYLTIEHPGSIPEPLRAPMGNRIYGCDDCQLVCPWNKFTRPAALVDFEVRHGLDAPQLIDLFSWDEETFLARTEGSAIRRIGWERWLRNIAVALGNAPRSESVVAALVSRRDHPSPVVREHVDWALSRQAGHD</sequence>
<feature type="binding site" evidence="9">
    <location>
        <position position="212"/>
    </location>
    <ligand>
        <name>[4Fe-4S] cluster</name>
        <dbReference type="ChEBI" id="CHEBI:49883"/>
        <label>1</label>
    </ligand>
</feature>
<dbReference type="InterPro" id="IPR017896">
    <property type="entry name" value="4Fe4S_Fe-S-bd"/>
</dbReference>
<dbReference type="Proteomes" id="UP001431449">
    <property type="component" value="Unassembled WGS sequence"/>
</dbReference>
<feature type="binding site" evidence="9">
    <location>
        <position position="77"/>
    </location>
    <ligand>
        <name>cob(II)alamin</name>
        <dbReference type="ChEBI" id="CHEBI:16304"/>
    </ligand>
</feature>
<feature type="binding site" evidence="9">
    <location>
        <begin position="262"/>
        <end position="263"/>
    </location>
    <ligand>
        <name>cob(II)alamin</name>
        <dbReference type="ChEBI" id="CHEBI:16304"/>
    </ligand>
</feature>
<dbReference type="InterPro" id="IPR013542">
    <property type="entry name" value="QueG_DUF1730"/>
</dbReference>
<keyword evidence="3 9" id="KW-0819">tRNA processing</keyword>
<dbReference type="Gene3D" id="3.30.70.20">
    <property type="match status" value="1"/>
</dbReference>
<protein>
    <recommendedName>
        <fullName evidence="9">Epoxyqueuosine reductase</fullName>
        <ecNumber evidence="9">1.17.99.6</ecNumber>
    </recommendedName>
    <alternativeName>
        <fullName evidence="9">Queuosine biosynthesis protein QueG</fullName>
    </alternativeName>
</protein>
<dbReference type="RefSeq" id="WP_248211385.1">
    <property type="nucleotide sequence ID" value="NZ_JALNMH010000018.1"/>
</dbReference>
<dbReference type="NCBIfam" id="TIGR00276">
    <property type="entry name" value="tRNA epoxyqueuosine(34) reductase QueG"/>
    <property type="match status" value="1"/>
</dbReference>
<evidence type="ECO:0000313" key="12">
    <source>
        <dbReference type="Proteomes" id="UP001431449"/>
    </source>
</evidence>
<feature type="binding site" evidence="9">
    <location>
        <position position="237"/>
    </location>
    <ligand>
        <name>cob(II)alamin</name>
        <dbReference type="ChEBI" id="CHEBI:16304"/>
    </ligand>
</feature>
<dbReference type="Pfam" id="PF08331">
    <property type="entry name" value="QueG_DUF1730"/>
    <property type="match status" value="1"/>
</dbReference>
<keyword evidence="9" id="KW-0846">Cobalamin</keyword>
<keyword evidence="7 9" id="KW-0408">Iron</keyword>
<organism evidence="11 12">
    <name type="scientific">Pseudomarimonas salicorniae</name>
    <dbReference type="NCBI Taxonomy" id="2933270"/>
    <lineage>
        <taxon>Bacteria</taxon>
        <taxon>Pseudomonadati</taxon>
        <taxon>Pseudomonadota</taxon>
        <taxon>Gammaproteobacteria</taxon>
        <taxon>Lysobacterales</taxon>
        <taxon>Lysobacteraceae</taxon>
        <taxon>Pseudomarimonas</taxon>
    </lineage>
</organism>
<feature type="binding site" evidence="9">
    <location>
        <position position="215"/>
    </location>
    <ligand>
        <name>[4Fe-4S] cluster</name>
        <dbReference type="ChEBI" id="CHEBI:49883"/>
        <label>1</label>
    </ligand>
</feature>
<feature type="binding site" evidence="9">
    <location>
        <position position="265"/>
    </location>
    <ligand>
        <name>[4Fe-4S] cluster</name>
        <dbReference type="ChEBI" id="CHEBI:49883"/>
        <label>2</label>
    </ligand>
</feature>
<proteinExistence type="inferred from homology"/>
<evidence type="ECO:0000256" key="3">
    <source>
        <dbReference type="ARBA" id="ARBA00022694"/>
    </source>
</evidence>
<dbReference type="InterPro" id="IPR017900">
    <property type="entry name" value="4Fe4S_Fe_S_CS"/>
</dbReference>
<comment type="caution">
    <text evidence="9">Lacks conserved residue(s) required for the propagation of feature annotation.</text>
</comment>
<dbReference type="PANTHER" id="PTHR30002:SF4">
    <property type="entry name" value="EPOXYQUEUOSINE REDUCTASE"/>
    <property type="match status" value="1"/>
</dbReference>
<feature type="binding site" evidence="9">
    <location>
        <position position="209"/>
    </location>
    <ligand>
        <name>[4Fe-4S] cluster</name>
        <dbReference type="ChEBI" id="CHEBI:49883"/>
        <label>1</label>
    </ligand>
</feature>
<evidence type="ECO:0000256" key="7">
    <source>
        <dbReference type="ARBA" id="ARBA00023004"/>
    </source>
</evidence>
<evidence type="ECO:0000256" key="9">
    <source>
        <dbReference type="HAMAP-Rule" id="MF_00916"/>
    </source>
</evidence>
<dbReference type="GO" id="GO:0052693">
    <property type="term" value="F:epoxyqueuosine reductase activity"/>
    <property type="evidence" value="ECO:0007669"/>
    <property type="project" value="UniProtKB-EC"/>
</dbReference>
<feature type="active site" description="Proton donor" evidence="9">
    <location>
        <position position="155"/>
    </location>
</feature>
<comment type="function">
    <text evidence="9">Catalyzes the conversion of epoxyqueuosine (oQ) to queuosine (Q), which is a hypermodified base found in the wobble positions of tRNA(Asp), tRNA(Asn), tRNA(His) and tRNA(Tyr).</text>
</comment>
<comment type="similarity">
    <text evidence="9">Belongs to the QueG family.</text>
</comment>
<evidence type="ECO:0000256" key="4">
    <source>
        <dbReference type="ARBA" id="ARBA00022723"/>
    </source>
</evidence>
<feature type="binding site" evidence="9">
    <location>
        <position position="179"/>
    </location>
    <ligand>
        <name>cob(II)alamin</name>
        <dbReference type="ChEBI" id="CHEBI:16304"/>
    </ligand>
</feature>
<dbReference type="PROSITE" id="PS51379">
    <property type="entry name" value="4FE4S_FER_2"/>
    <property type="match status" value="1"/>
</dbReference>
<feature type="binding site" evidence="9">
    <location>
        <position position="219"/>
    </location>
    <ligand>
        <name>[4Fe-4S] cluster</name>
        <dbReference type="ChEBI" id="CHEBI:49883"/>
        <label>2</label>
    </ligand>
</feature>
<feature type="binding site" evidence="9">
    <location>
        <position position="190"/>
    </location>
    <ligand>
        <name>cob(II)alamin</name>
        <dbReference type="ChEBI" id="CHEBI:16304"/>
    </ligand>
</feature>
<comment type="cofactor">
    <cofactor evidence="9">
        <name>[4Fe-4S] cluster</name>
        <dbReference type="ChEBI" id="CHEBI:49883"/>
    </cofactor>
    <text evidence="9">Binds 2 [4Fe-4S] clusters per monomer.</text>
</comment>
<dbReference type="EMBL" id="JALNMH010000018">
    <property type="protein sequence ID" value="MCK7595437.1"/>
    <property type="molecule type" value="Genomic_DNA"/>
</dbReference>
<evidence type="ECO:0000256" key="1">
    <source>
        <dbReference type="ARBA" id="ARBA00022485"/>
    </source>
</evidence>
<keyword evidence="2 9" id="KW-0963">Cytoplasm</keyword>
<keyword evidence="6 9" id="KW-0560">Oxidoreductase</keyword>
<comment type="subcellular location">
    <subcellularLocation>
        <location evidence="9">Cytoplasm</location>
    </subcellularLocation>
</comment>
<comment type="cofactor">
    <cofactor evidence="9">
        <name>cob(II)alamin</name>
        <dbReference type="ChEBI" id="CHEBI:16304"/>
    </cofactor>
</comment>
<dbReference type="SUPFAM" id="SSF46548">
    <property type="entry name" value="alpha-helical ferredoxin"/>
    <property type="match status" value="1"/>
</dbReference>
<evidence type="ECO:0000256" key="2">
    <source>
        <dbReference type="ARBA" id="ARBA00022490"/>
    </source>
</evidence>
<evidence type="ECO:0000256" key="5">
    <source>
        <dbReference type="ARBA" id="ARBA00022785"/>
    </source>
</evidence>
<keyword evidence="9" id="KW-0170">Cobalt</keyword>
<evidence type="ECO:0000259" key="10">
    <source>
        <dbReference type="PROSITE" id="PS51379"/>
    </source>
</evidence>
<feature type="binding site" evidence="9">
    <location>
        <position position="269"/>
    </location>
    <ligand>
        <name>[4Fe-4S] cluster</name>
        <dbReference type="ChEBI" id="CHEBI:49883"/>
        <label>1</label>
    </ligand>
</feature>
<name>A0ABT0GN60_9GAMM</name>
<dbReference type="PANTHER" id="PTHR30002">
    <property type="entry name" value="EPOXYQUEUOSINE REDUCTASE"/>
    <property type="match status" value="1"/>
</dbReference>
<evidence type="ECO:0000256" key="6">
    <source>
        <dbReference type="ARBA" id="ARBA00023002"/>
    </source>
</evidence>
<evidence type="ECO:0000313" key="11">
    <source>
        <dbReference type="EMBL" id="MCK7595437.1"/>
    </source>
</evidence>
<keyword evidence="4 9" id="KW-0479">Metal-binding</keyword>
<comment type="caution">
    <text evidence="11">The sequence shown here is derived from an EMBL/GenBank/DDBJ whole genome shotgun (WGS) entry which is preliminary data.</text>
</comment>
<reference evidence="11" key="1">
    <citation type="submission" date="2022-04" db="EMBL/GenBank/DDBJ databases">
        <title>Lysobacter sp. CAU 1642 isolated from sea sand.</title>
        <authorList>
            <person name="Kim W."/>
        </authorList>
    </citation>
    <scope>NUCLEOTIDE SEQUENCE</scope>
    <source>
        <strain evidence="11">CAU 1642</strain>
    </source>
</reference>
<dbReference type="HAMAP" id="MF_00916">
    <property type="entry name" value="QueG"/>
    <property type="match status" value="1"/>
</dbReference>
<accession>A0ABT0GN60</accession>
<dbReference type="InterPro" id="IPR004453">
    <property type="entry name" value="QueG"/>
</dbReference>
<feature type="domain" description="4Fe-4S ferredoxin-type" evidence="10">
    <location>
        <begin position="197"/>
        <end position="229"/>
    </location>
</feature>
<feature type="binding site" evidence="9">
    <location>
        <position position="235"/>
    </location>
    <ligand>
        <name>[4Fe-4S] cluster</name>
        <dbReference type="ChEBI" id="CHEBI:49883"/>
        <label>2</label>
    </ligand>
</feature>
<keyword evidence="8 9" id="KW-0411">Iron-sulfur</keyword>
<comment type="pathway">
    <text evidence="9">tRNA modification; tRNA-queuosine biosynthesis.</text>
</comment>
<dbReference type="EC" id="1.17.99.6" evidence="9"/>
<comment type="catalytic activity">
    <reaction evidence="9">
        <text>epoxyqueuosine(34) in tRNA + AH2 = queuosine(34) in tRNA + A + H2O</text>
        <dbReference type="Rhea" id="RHEA:32159"/>
        <dbReference type="Rhea" id="RHEA-COMP:18571"/>
        <dbReference type="Rhea" id="RHEA-COMP:18582"/>
        <dbReference type="ChEBI" id="CHEBI:13193"/>
        <dbReference type="ChEBI" id="CHEBI:15377"/>
        <dbReference type="ChEBI" id="CHEBI:17499"/>
        <dbReference type="ChEBI" id="CHEBI:194431"/>
        <dbReference type="ChEBI" id="CHEBI:194443"/>
        <dbReference type="EC" id="1.17.99.6"/>
    </reaction>
</comment>
<comment type="subunit">
    <text evidence="9">Monomer.</text>
</comment>
<feature type="binding site" evidence="9">
    <location>
        <position position="155"/>
    </location>
    <ligand>
        <name>cob(II)alamin</name>
        <dbReference type="ChEBI" id="CHEBI:16304"/>
    </ligand>
</feature>
<evidence type="ECO:0000256" key="8">
    <source>
        <dbReference type="ARBA" id="ARBA00023014"/>
    </source>
</evidence>
<feature type="binding site" evidence="9">
    <location>
        <position position="262"/>
    </location>
    <ligand>
        <name>[4Fe-4S] cluster</name>
        <dbReference type="ChEBI" id="CHEBI:49883"/>
        <label>2</label>
    </ligand>
</feature>
<dbReference type="PROSITE" id="PS00198">
    <property type="entry name" value="4FE4S_FER_1"/>
    <property type="match status" value="1"/>
</dbReference>
<dbReference type="Pfam" id="PF13484">
    <property type="entry name" value="Fer4_16"/>
    <property type="match status" value="1"/>
</dbReference>
<keyword evidence="1 9" id="KW-0004">4Fe-4S</keyword>
<keyword evidence="12" id="KW-1185">Reference proteome</keyword>